<name>A0A9W8GXT5_9FUNG</name>
<evidence type="ECO:0000313" key="1">
    <source>
        <dbReference type="EMBL" id="KAJ2750822.1"/>
    </source>
</evidence>
<dbReference type="PANTHER" id="PTHR40202:SF1">
    <property type="entry name" value="HD DOMAIN-CONTAINING PROTEIN"/>
    <property type="match status" value="1"/>
</dbReference>
<organism evidence="1 2">
    <name type="scientific">Coemansia pectinata</name>
    <dbReference type="NCBI Taxonomy" id="1052879"/>
    <lineage>
        <taxon>Eukaryota</taxon>
        <taxon>Fungi</taxon>
        <taxon>Fungi incertae sedis</taxon>
        <taxon>Zoopagomycota</taxon>
        <taxon>Kickxellomycotina</taxon>
        <taxon>Kickxellomycetes</taxon>
        <taxon>Kickxellales</taxon>
        <taxon>Kickxellaceae</taxon>
        <taxon>Coemansia</taxon>
    </lineage>
</organism>
<keyword evidence="2" id="KW-1185">Reference proteome</keyword>
<gene>
    <name evidence="1" type="ORF">GGI19_004877</name>
</gene>
<dbReference type="AlphaFoldDB" id="A0A9W8GXT5"/>
<proteinExistence type="predicted"/>
<comment type="caution">
    <text evidence="1">The sequence shown here is derived from an EMBL/GenBank/DDBJ whole genome shotgun (WGS) entry which is preliminary data.</text>
</comment>
<dbReference type="Proteomes" id="UP001140011">
    <property type="component" value="Unassembled WGS sequence"/>
</dbReference>
<dbReference type="Gene3D" id="1.10.3210.10">
    <property type="entry name" value="Hypothetical protein af1432"/>
    <property type="match status" value="1"/>
</dbReference>
<dbReference type="EMBL" id="JANBUH010000491">
    <property type="protein sequence ID" value="KAJ2750822.1"/>
    <property type="molecule type" value="Genomic_DNA"/>
</dbReference>
<evidence type="ECO:0000313" key="2">
    <source>
        <dbReference type="Proteomes" id="UP001140011"/>
    </source>
</evidence>
<dbReference type="InterPro" id="IPR052567">
    <property type="entry name" value="OP_Dioxygenase"/>
</dbReference>
<reference evidence="1" key="1">
    <citation type="submission" date="2022-07" db="EMBL/GenBank/DDBJ databases">
        <title>Phylogenomic reconstructions and comparative analyses of Kickxellomycotina fungi.</title>
        <authorList>
            <person name="Reynolds N.K."/>
            <person name="Stajich J.E."/>
            <person name="Barry K."/>
            <person name="Grigoriev I.V."/>
            <person name="Crous P."/>
            <person name="Smith M.E."/>
        </authorList>
    </citation>
    <scope>NUCLEOTIDE SEQUENCE</scope>
    <source>
        <strain evidence="1">BCRC 34297</strain>
    </source>
</reference>
<accession>A0A9W8GXT5</accession>
<sequence>MSTIMTSEQRVSKVFQLLETADKKEHTVGKMLPLDHALRTAQLAKNEGSDEETILAALFLNIGHFVPPPEQWSDARGPINISFTVVDVVGNISAGKYDKVGAEYLRQLGFSQKTYELVGSQALAIPFIVDRIPPYQRTPGTIAVKPPTFTSPLSSTEMREFKNDPLFDQKVQLVKWSDAATKTTEVKPPTLDAYRDMAIRNVSMGMRTLY</sequence>
<protein>
    <submittedName>
        <fullName evidence="1">Uncharacterized protein</fullName>
    </submittedName>
</protein>
<dbReference type="PANTHER" id="PTHR40202">
    <property type="match status" value="1"/>
</dbReference>
<dbReference type="OrthoDB" id="445007at2759"/>